<reference evidence="10 11" key="1">
    <citation type="submission" date="2023-06" db="EMBL/GenBank/DDBJ databases">
        <title>Five Gram-positive bacteria isolated from mangrove sediments in Shenzhen, Guangdong, China.</title>
        <authorList>
            <person name="Yu S."/>
            <person name="Zheng W."/>
            <person name="Huang Y."/>
        </authorList>
    </citation>
    <scope>NUCLEOTIDE SEQUENCE [LARGE SCALE GENOMIC DNA]</scope>
    <source>
        <strain evidence="10 11">SaN35-3</strain>
    </source>
</reference>
<evidence type="ECO:0000256" key="6">
    <source>
        <dbReference type="ARBA" id="ARBA00023136"/>
    </source>
</evidence>
<keyword evidence="4" id="KW-1133">Transmembrane helix</keyword>
<comment type="subcellular location">
    <subcellularLocation>
        <location evidence="1">Cell membrane</location>
        <topology evidence="1">Single-pass membrane protein</topology>
    </subcellularLocation>
</comment>
<keyword evidence="3" id="KW-0812">Transmembrane</keyword>
<dbReference type="RefSeq" id="WP_306020702.1">
    <property type="nucleotide sequence ID" value="NZ_CP129013.1"/>
</dbReference>
<feature type="coiled-coil region" evidence="9">
    <location>
        <begin position="341"/>
        <end position="368"/>
    </location>
</feature>
<protein>
    <submittedName>
        <fullName evidence="10">Septation ring formation regulator EzrA</fullName>
    </submittedName>
</protein>
<dbReference type="EMBL" id="CP129013">
    <property type="protein sequence ID" value="WLR44192.1"/>
    <property type="molecule type" value="Genomic_DNA"/>
</dbReference>
<gene>
    <name evidence="10" type="ORF">LC087_09015</name>
</gene>
<evidence type="ECO:0000313" key="11">
    <source>
        <dbReference type="Proteomes" id="UP001197974"/>
    </source>
</evidence>
<accession>A0ABY9K046</accession>
<organism evidence="10 11">
    <name type="scientific">Bacillus carboniphilus</name>
    <dbReference type="NCBI Taxonomy" id="86663"/>
    <lineage>
        <taxon>Bacteria</taxon>
        <taxon>Bacillati</taxon>
        <taxon>Bacillota</taxon>
        <taxon>Bacilli</taxon>
        <taxon>Bacillales</taxon>
        <taxon>Bacillaceae</taxon>
        <taxon>Bacillus</taxon>
    </lineage>
</organism>
<name>A0ABY9K046_9BACI</name>
<evidence type="ECO:0000256" key="4">
    <source>
        <dbReference type="ARBA" id="ARBA00022989"/>
    </source>
</evidence>
<dbReference type="Pfam" id="PF06160">
    <property type="entry name" value="EzrA"/>
    <property type="match status" value="1"/>
</dbReference>
<sequence length="379" mass="44512">MEYIIGIIVVLVLLFSYSYYLRRNIYKQVDRLEGKKIEIMNQSVADELAKVKQLKMAGQTEELFERCRKDWDDIITSQMPKVEEMLYDVEGYADKYRIKRAKQVLQHIEDYLNVVNENIDSIKEEIMNLIMSEEKNATDIQEVKKQFKEIKKQLLAHSYTYGDVFEKLETSLYESFDQLKNFEIETEQGNYFAAKKVLAEQKRKLEKLQNQANNIPRFLIECNTNIPSELEELKKGYQEMIEKGYHLSHIDIDDEIGKVKALLEETLKMVHDGEVSGVEENITGMKDLIDGLYDIFEQEVEAKQYVHQESTSIIYTIQKLSADQKEIAEETSLIKHSYQLKEEDSKKLTEIDEALERIKNQYEQILTKMQMPNIPHSLS</sequence>
<keyword evidence="5 9" id="KW-0175">Coiled coil</keyword>
<evidence type="ECO:0000256" key="1">
    <source>
        <dbReference type="ARBA" id="ARBA00004162"/>
    </source>
</evidence>
<evidence type="ECO:0000256" key="5">
    <source>
        <dbReference type="ARBA" id="ARBA00023054"/>
    </source>
</evidence>
<evidence type="ECO:0000256" key="7">
    <source>
        <dbReference type="ARBA" id="ARBA00023210"/>
    </source>
</evidence>
<dbReference type="InterPro" id="IPR010379">
    <property type="entry name" value="EzrA"/>
</dbReference>
<keyword evidence="11" id="KW-1185">Reference proteome</keyword>
<keyword evidence="2" id="KW-0132">Cell division</keyword>
<evidence type="ECO:0000313" key="10">
    <source>
        <dbReference type="EMBL" id="WLR44192.1"/>
    </source>
</evidence>
<keyword evidence="8" id="KW-0131">Cell cycle</keyword>
<evidence type="ECO:0000256" key="2">
    <source>
        <dbReference type="ARBA" id="ARBA00022618"/>
    </source>
</evidence>
<evidence type="ECO:0000256" key="8">
    <source>
        <dbReference type="ARBA" id="ARBA00023306"/>
    </source>
</evidence>
<keyword evidence="7" id="KW-0717">Septation</keyword>
<proteinExistence type="predicted"/>
<evidence type="ECO:0000256" key="3">
    <source>
        <dbReference type="ARBA" id="ARBA00022692"/>
    </source>
</evidence>
<evidence type="ECO:0000256" key="9">
    <source>
        <dbReference type="SAM" id="Coils"/>
    </source>
</evidence>
<keyword evidence="6" id="KW-0472">Membrane</keyword>
<dbReference type="Proteomes" id="UP001197974">
    <property type="component" value="Chromosome"/>
</dbReference>